<keyword evidence="1" id="KW-1133">Transmembrane helix</keyword>
<dbReference type="AlphaFoldDB" id="A0A1H4PX51"/>
<keyword evidence="1" id="KW-0812">Transmembrane</keyword>
<protein>
    <submittedName>
        <fullName evidence="2">Uncharacterized protein</fullName>
    </submittedName>
</protein>
<feature type="transmembrane region" description="Helical" evidence="1">
    <location>
        <begin position="159"/>
        <end position="182"/>
    </location>
</feature>
<name>A0A1H4PX51_STRMJ</name>
<proteinExistence type="predicted"/>
<sequence length="207" mass="22335">MTARTILTKMHGRVAAGVPRWAVRTAYAITLVTLPSCIWRIAGVNLGAPLLEHNSSASGSSDTPDMFGGGWWYVIGLSVFSEALAFLSFGLVTRWGEVWPNWMPGLRGRRVPTLAAVIPAGLGSVALLIFPYALVMIALDMKIDGEPLGLAIHGWQSVAFWIAYAPLVAWGPLLGVLTVHYYRRRRAARPAAVESQEAGARPDGLTV</sequence>
<feature type="transmembrane region" description="Helical" evidence="1">
    <location>
        <begin position="70"/>
        <end position="92"/>
    </location>
</feature>
<dbReference type="EMBL" id="FNST01000002">
    <property type="protein sequence ID" value="SEC12025.1"/>
    <property type="molecule type" value="Genomic_DNA"/>
</dbReference>
<keyword evidence="3" id="KW-1185">Reference proteome</keyword>
<dbReference type="RefSeq" id="WP_093462725.1">
    <property type="nucleotide sequence ID" value="NZ_FNST01000002.1"/>
</dbReference>
<evidence type="ECO:0000313" key="2">
    <source>
        <dbReference type="EMBL" id="SEC12025.1"/>
    </source>
</evidence>
<feature type="transmembrane region" description="Helical" evidence="1">
    <location>
        <begin position="113"/>
        <end position="139"/>
    </location>
</feature>
<evidence type="ECO:0000313" key="3">
    <source>
        <dbReference type="Proteomes" id="UP000198609"/>
    </source>
</evidence>
<feature type="transmembrane region" description="Helical" evidence="1">
    <location>
        <begin position="21"/>
        <end position="42"/>
    </location>
</feature>
<keyword evidence="1" id="KW-0472">Membrane</keyword>
<evidence type="ECO:0000256" key="1">
    <source>
        <dbReference type="SAM" id="Phobius"/>
    </source>
</evidence>
<accession>A0A1H4PX51</accession>
<organism evidence="2 3">
    <name type="scientific">Streptomyces melanosporofaciens</name>
    <dbReference type="NCBI Taxonomy" id="67327"/>
    <lineage>
        <taxon>Bacteria</taxon>
        <taxon>Bacillati</taxon>
        <taxon>Actinomycetota</taxon>
        <taxon>Actinomycetes</taxon>
        <taxon>Kitasatosporales</taxon>
        <taxon>Streptomycetaceae</taxon>
        <taxon>Streptomyces</taxon>
        <taxon>Streptomyces violaceusniger group</taxon>
    </lineage>
</organism>
<dbReference type="Proteomes" id="UP000198609">
    <property type="component" value="Unassembled WGS sequence"/>
</dbReference>
<reference evidence="3" key="1">
    <citation type="submission" date="2016-10" db="EMBL/GenBank/DDBJ databases">
        <authorList>
            <person name="Varghese N."/>
            <person name="Submissions S."/>
        </authorList>
    </citation>
    <scope>NUCLEOTIDE SEQUENCE [LARGE SCALE GENOMIC DNA]</scope>
    <source>
        <strain evidence="3">DSM 40318</strain>
    </source>
</reference>
<gene>
    <name evidence="2" type="ORF">SAMN04490356_2977</name>
</gene>